<keyword evidence="3" id="KW-0862">Zinc</keyword>
<comment type="similarity">
    <text evidence="1">Belongs to the Gfa family.</text>
</comment>
<keyword evidence="4" id="KW-0456">Lyase</keyword>
<gene>
    <name evidence="6" type="ORF">GCM10008964_12280</name>
</gene>
<dbReference type="RefSeq" id="WP_286304517.1">
    <property type="nucleotide sequence ID" value="NZ_AP027741.1"/>
</dbReference>
<comment type="caution">
    <text evidence="6">The sequence shown here is derived from an EMBL/GenBank/DDBJ whole genome shotgun (WGS) entry which is preliminary data.</text>
</comment>
<dbReference type="PROSITE" id="PS51891">
    <property type="entry name" value="CENP_V_GFA"/>
    <property type="match status" value="1"/>
</dbReference>
<proteinExistence type="inferred from homology"/>
<dbReference type="InterPro" id="IPR011057">
    <property type="entry name" value="Mss4-like_sf"/>
</dbReference>
<keyword evidence="7" id="KW-1185">Reference proteome</keyword>
<dbReference type="SUPFAM" id="SSF51316">
    <property type="entry name" value="Mss4-like"/>
    <property type="match status" value="1"/>
</dbReference>
<dbReference type="PANTHER" id="PTHR33337">
    <property type="entry name" value="GFA DOMAIN-CONTAINING PROTEIN"/>
    <property type="match status" value="1"/>
</dbReference>
<dbReference type="Pfam" id="PF04828">
    <property type="entry name" value="GFA"/>
    <property type="match status" value="1"/>
</dbReference>
<dbReference type="Proteomes" id="UP001501476">
    <property type="component" value="Unassembled WGS sequence"/>
</dbReference>
<evidence type="ECO:0000256" key="4">
    <source>
        <dbReference type="ARBA" id="ARBA00023239"/>
    </source>
</evidence>
<evidence type="ECO:0000256" key="2">
    <source>
        <dbReference type="ARBA" id="ARBA00022723"/>
    </source>
</evidence>
<keyword evidence="2" id="KW-0479">Metal-binding</keyword>
<feature type="domain" description="CENP-V/GFA" evidence="5">
    <location>
        <begin position="2"/>
        <end position="118"/>
    </location>
</feature>
<evidence type="ECO:0000256" key="1">
    <source>
        <dbReference type="ARBA" id="ARBA00005495"/>
    </source>
</evidence>
<dbReference type="EMBL" id="BAAADG010000004">
    <property type="protein sequence ID" value="GAA0222336.1"/>
    <property type="molecule type" value="Genomic_DNA"/>
</dbReference>
<evidence type="ECO:0000256" key="3">
    <source>
        <dbReference type="ARBA" id="ARBA00022833"/>
    </source>
</evidence>
<evidence type="ECO:0000259" key="5">
    <source>
        <dbReference type="PROSITE" id="PS51891"/>
    </source>
</evidence>
<evidence type="ECO:0000313" key="7">
    <source>
        <dbReference type="Proteomes" id="UP001501476"/>
    </source>
</evidence>
<accession>A0ABN0TI80</accession>
<name>A0ABN0TI80_9GAMM</name>
<organism evidence="6 7">
    <name type="scientific">Methylophaga marina</name>
    <dbReference type="NCBI Taxonomy" id="45495"/>
    <lineage>
        <taxon>Bacteria</taxon>
        <taxon>Pseudomonadati</taxon>
        <taxon>Pseudomonadota</taxon>
        <taxon>Gammaproteobacteria</taxon>
        <taxon>Thiotrichales</taxon>
        <taxon>Piscirickettsiaceae</taxon>
        <taxon>Methylophaga</taxon>
    </lineage>
</organism>
<dbReference type="InterPro" id="IPR006913">
    <property type="entry name" value="CENP-V/GFA"/>
</dbReference>
<sequence length="131" mass="14560">MLQGSCLCQSVQYEIEAELGPTMICHCENCRKASGSAYAINAAVETEHFKLKKGQAAIAEYESSPGVFRVFCQHCGSQLYSKRASMPELIRLRLGTLDTAVDIQVQAHIFVSSKAPWHQICDDLPQFPQRP</sequence>
<protein>
    <submittedName>
        <fullName evidence="6">GFA family protein</fullName>
    </submittedName>
</protein>
<dbReference type="Gene3D" id="3.90.1590.10">
    <property type="entry name" value="glutathione-dependent formaldehyde- activating enzyme (gfa)"/>
    <property type="match status" value="1"/>
</dbReference>
<evidence type="ECO:0000313" key="6">
    <source>
        <dbReference type="EMBL" id="GAA0222336.1"/>
    </source>
</evidence>
<dbReference type="PANTHER" id="PTHR33337:SF40">
    <property type="entry name" value="CENP-V_GFA DOMAIN-CONTAINING PROTEIN-RELATED"/>
    <property type="match status" value="1"/>
</dbReference>
<reference evidence="6 7" key="1">
    <citation type="journal article" date="2019" name="Int. J. Syst. Evol. Microbiol.">
        <title>The Global Catalogue of Microorganisms (GCM) 10K type strain sequencing project: providing services to taxonomists for standard genome sequencing and annotation.</title>
        <authorList>
            <consortium name="The Broad Institute Genomics Platform"/>
            <consortium name="The Broad Institute Genome Sequencing Center for Infectious Disease"/>
            <person name="Wu L."/>
            <person name="Ma J."/>
        </authorList>
    </citation>
    <scope>NUCLEOTIDE SEQUENCE [LARGE SCALE GENOMIC DNA]</scope>
    <source>
        <strain evidence="6 7">JCM 6886</strain>
    </source>
</reference>